<evidence type="ECO:0000256" key="9">
    <source>
        <dbReference type="ARBA" id="ARBA00022860"/>
    </source>
</evidence>
<keyword evidence="6" id="KW-0285">Flavoprotein</keyword>
<comment type="cofactor">
    <cofactor evidence="2">
        <name>heme b</name>
        <dbReference type="ChEBI" id="CHEBI:60344"/>
    </cofactor>
</comment>
<dbReference type="InterPro" id="IPR003097">
    <property type="entry name" value="CysJ-like_FAD-binding"/>
</dbReference>
<evidence type="ECO:0000256" key="10">
    <source>
        <dbReference type="ARBA" id="ARBA00023002"/>
    </source>
</evidence>
<accession>A0A7R9CDG9</accession>
<evidence type="ECO:0000313" key="13">
    <source>
        <dbReference type="EMBL" id="CAD7393279.1"/>
    </source>
</evidence>
<keyword evidence="7" id="KW-0479">Metal-binding</keyword>
<keyword evidence="11" id="KW-0408">Iron</keyword>
<dbReference type="InterPro" id="IPR017938">
    <property type="entry name" value="Riboflavin_synthase-like_b-brl"/>
</dbReference>
<name>A0A7R9CDG9_TIMCR</name>
<dbReference type="PANTHER" id="PTHR43410:SF1">
    <property type="entry name" value="NITRIC OXIDE SYNTHASE"/>
    <property type="match status" value="1"/>
</dbReference>
<dbReference type="GO" id="GO:0005516">
    <property type="term" value="F:calmodulin binding"/>
    <property type="evidence" value="ECO:0007669"/>
    <property type="project" value="UniProtKB-KW"/>
</dbReference>
<comment type="cofactor">
    <cofactor evidence="1">
        <name>FMN</name>
        <dbReference type="ChEBI" id="CHEBI:58210"/>
    </cofactor>
</comment>
<dbReference type="GO" id="GO:0004517">
    <property type="term" value="F:nitric-oxide synthase activity"/>
    <property type="evidence" value="ECO:0007669"/>
    <property type="project" value="UniProtKB-EC"/>
</dbReference>
<feature type="domain" description="Sulfite reductase [NADPH] flavoprotein alpha-component-like FAD-binding" evidence="12">
    <location>
        <begin position="82"/>
        <end position="162"/>
    </location>
</feature>
<dbReference type="SUPFAM" id="SSF63380">
    <property type="entry name" value="Riboflavin synthase domain-like"/>
    <property type="match status" value="1"/>
</dbReference>
<evidence type="ECO:0000256" key="7">
    <source>
        <dbReference type="ARBA" id="ARBA00022723"/>
    </source>
</evidence>
<dbReference type="Gene3D" id="2.40.30.10">
    <property type="entry name" value="Translation factors"/>
    <property type="match status" value="1"/>
</dbReference>
<dbReference type="EC" id="1.14.13.39" evidence="4"/>
<proteinExistence type="inferred from homology"/>
<dbReference type="AlphaFoldDB" id="A0A7R9CDG9"/>
<gene>
    <name evidence="13" type="ORF">TCEB3V08_LOCUS1256</name>
</gene>
<evidence type="ECO:0000256" key="4">
    <source>
        <dbReference type="ARBA" id="ARBA00012989"/>
    </source>
</evidence>
<organism evidence="13">
    <name type="scientific">Timema cristinae</name>
    <name type="common">Walking stick</name>
    <dbReference type="NCBI Taxonomy" id="61476"/>
    <lineage>
        <taxon>Eukaryota</taxon>
        <taxon>Metazoa</taxon>
        <taxon>Ecdysozoa</taxon>
        <taxon>Arthropoda</taxon>
        <taxon>Hexapoda</taxon>
        <taxon>Insecta</taxon>
        <taxon>Pterygota</taxon>
        <taxon>Neoptera</taxon>
        <taxon>Polyneoptera</taxon>
        <taxon>Phasmatodea</taxon>
        <taxon>Timematodea</taxon>
        <taxon>Timematoidea</taxon>
        <taxon>Timematidae</taxon>
        <taxon>Timema</taxon>
    </lineage>
</organism>
<evidence type="ECO:0000256" key="8">
    <source>
        <dbReference type="ARBA" id="ARBA00022857"/>
    </source>
</evidence>
<evidence type="ECO:0000256" key="5">
    <source>
        <dbReference type="ARBA" id="ARBA00022617"/>
    </source>
</evidence>
<evidence type="ECO:0000256" key="2">
    <source>
        <dbReference type="ARBA" id="ARBA00001970"/>
    </source>
</evidence>
<keyword evidence="5" id="KW-0349">Heme</keyword>
<keyword evidence="8" id="KW-0521">NADP</keyword>
<dbReference type="InterPro" id="IPR050607">
    <property type="entry name" value="NOS"/>
</dbReference>
<dbReference type="EMBL" id="OC316684">
    <property type="protein sequence ID" value="CAD7393279.1"/>
    <property type="molecule type" value="Genomic_DNA"/>
</dbReference>
<evidence type="ECO:0000259" key="12">
    <source>
        <dbReference type="Pfam" id="PF00667"/>
    </source>
</evidence>
<comment type="similarity">
    <text evidence="3">Belongs to the NOS family.</text>
</comment>
<evidence type="ECO:0000256" key="11">
    <source>
        <dbReference type="ARBA" id="ARBA00023004"/>
    </source>
</evidence>
<keyword evidence="6" id="KW-0288">FMN</keyword>
<evidence type="ECO:0000256" key="3">
    <source>
        <dbReference type="ARBA" id="ARBA00006267"/>
    </source>
</evidence>
<keyword evidence="9" id="KW-0112">Calmodulin-binding</keyword>
<dbReference type="PANTHER" id="PTHR43410">
    <property type="entry name" value="NITRIC OXIDE SYNTHASE OXYGENASE"/>
    <property type="match status" value="1"/>
</dbReference>
<keyword evidence="10" id="KW-0560">Oxidoreductase</keyword>
<sequence length="174" mass="19639">MNLSTGKIMVVQWCANPRFPGSIPLSRCHFKTILNQYNTKIVMEKNLSGAETKEEVGRFLTFTTMIAEFRLFRGKILALSKYHNKKVSICQLLRKTNLHSSDTSRSTLLLELDAGQEIQYQPGDHVGVFPCNRKEIVDGVLSRLTIRVDLDVPVQVQVLKANNTSNGLSNISFR</sequence>
<dbReference type="Pfam" id="PF00667">
    <property type="entry name" value="FAD_binding_1"/>
    <property type="match status" value="1"/>
</dbReference>
<protein>
    <recommendedName>
        <fullName evidence="4">nitric-oxide synthase (NADPH)</fullName>
        <ecNumber evidence="4">1.14.13.39</ecNumber>
    </recommendedName>
</protein>
<reference evidence="13" key="1">
    <citation type="submission" date="2020-11" db="EMBL/GenBank/DDBJ databases">
        <authorList>
            <person name="Tran Van P."/>
        </authorList>
    </citation>
    <scope>NUCLEOTIDE SEQUENCE</scope>
</reference>
<evidence type="ECO:0000256" key="1">
    <source>
        <dbReference type="ARBA" id="ARBA00001917"/>
    </source>
</evidence>
<dbReference type="GO" id="GO:0046872">
    <property type="term" value="F:metal ion binding"/>
    <property type="evidence" value="ECO:0007669"/>
    <property type="project" value="UniProtKB-KW"/>
</dbReference>
<evidence type="ECO:0000256" key="6">
    <source>
        <dbReference type="ARBA" id="ARBA00022643"/>
    </source>
</evidence>